<name>A0A9D1LS18_9FIRM</name>
<evidence type="ECO:0000259" key="2">
    <source>
        <dbReference type="Pfam" id="PF01551"/>
    </source>
</evidence>
<sequence length="334" mass="36074">MAIERNGDTVIRVYTSNMPPSDAPDEAQYVRRAGRAQAGTRRVPVGRVAGFKAALRRMRRQTQTVAQTSAASEEARAWVGVHGGQSGAGDTKVWVKPRPRHEAPRSTPDTDKADVASVRRHALKRRLSVRHGASRRGTAGRQGMSRQGAGRLAREALVVCAVLMCVASLKVLPFGWAQQATSVMASAVNMSVDLDKTLGQLQFVREVIPDSAMVFFSGESGYSAPFEGEITHSFSEDQPWLEYLGDSQAVNCVRAGKVTQLEQGTAGDWAVRVDHGDGLESIYAFLSEVNVREGDSVAGAQQLGRADGQSGARIYFEMRLNGEPVDPTTYLGAD</sequence>
<accession>A0A9D1LS18</accession>
<dbReference type="Proteomes" id="UP000824123">
    <property type="component" value="Unassembled WGS sequence"/>
</dbReference>
<protein>
    <submittedName>
        <fullName evidence="3">M23 family metallopeptidase</fullName>
    </submittedName>
</protein>
<feature type="domain" description="M23ase beta-sheet core" evidence="2">
    <location>
        <begin position="248"/>
        <end position="327"/>
    </location>
</feature>
<feature type="region of interest" description="Disordered" evidence="1">
    <location>
        <begin position="81"/>
        <end position="114"/>
    </location>
</feature>
<dbReference type="InterPro" id="IPR011055">
    <property type="entry name" value="Dup_hybrid_motif"/>
</dbReference>
<dbReference type="InterPro" id="IPR016047">
    <property type="entry name" value="M23ase_b-sheet_dom"/>
</dbReference>
<evidence type="ECO:0000313" key="3">
    <source>
        <dbReference type="EMBL" id="HIU46978.1"/>
    </source>
</evidence>
<gene>
    <name evidence="3" type="ORF">IAC59_06935</name>
</gene>
<feature type="compositionally biased region" description="Basic and acidic residues" evidence="1">
    <location>
        <begin position="100"/>
        <end position="114"/>
    </location>
</feature>
<organism evidence="3 4">
    <name type="scientific">Candidatus Fimadaptatus faecigallinarum</name>
    <dbReference type="NCBI Taxonomy" id="2840814"/>
    <lineage>
        <taxon>Bacteria</taxon>
        <taxon>Bacillati</taxon>
        <taxon>Bacillota</taxon>
        <taxon>Clostridia</taxon>
        <taxon>Eubacteriales</taxon>
        <taxon>Candidatus Fimadaptatus</taxon>
    </lineage>
</organism>
<dbReference type="SUPFAM" id="SSF51261">
    <property type="entry name" value="Duplicated hybrid motif"/>
    <property type="match status" value="1"/>
</dbReference>
<evidence type="ECO:0000313" key="4">
    <source>
        <dbReference type="Proteomes" id="UP000824123"/>
    </source>
</evidence>
<dbReference type="Gene3D" id="2.70.70.10">
    <property type="entry name" value="Glucose Permease (Domain IIA)"/>
    <property type="match status" value="1"/>
</dbReference>
<dbReference type="CDD" id="cd12797">
    <property type="entry name" value="M23_peptidase"/>
    <property type="match status" value="1"/>
</dbReference>
<dbReference type="PANTHER" id="PTHR21666:SF270">
    <property type="entry name" value="MUREIN HYDROLASE ACTIVATOR ENVC"/>
    <property type="match status" value="1"/>
</dbReference>
<proteinExistence type="predicted"/>
<dbReference type="AlphaFoldDB" id="A0A9D1LS18"/>
<feature type="region of interest" description="Disordered" evidence="1">
    <location>
        <begin position="126"/>
        <end position="147"/>
    </location>
</feature>
<dbReference type="InterPro" id="IPR050570">
    <property type="entry name" value="Cell_wall_metabolism_enzyme"/>
</dbReference>
<dbReference type="GO" id="GO:0004222">
    <property type="term" value="F:metalloendopeptidase activity"/>
    <property type="evidence" value="ECO:0007669"/>
    <property type="project" value="TreeGrafter"/>
</dbReference>
<evidence type="ECO:0000256" key="1">
    <source>
        <dbReference type="SAM" id="MobiDB-lite"/>
    </source>
</evidence>
<reference evidence="3" key="1">
    <citation type="submission" date="2020-10" db="EMBL/GenBank/DDBJ databases">
        <authorList>
            <person name="Gilroy R."/>
        </authorList>
    </citation>
    <scope>NUCLEOTIDE SEQUENCE</scope>
    <source>
        <strain evidence="3">ChiSxjej2B14-8506</strain>
    </source>
</reference>
<dbReference type="EMBL" id="DVNK01000041">
    <property type="protein sequence ID" value="HIU46978.1"/>
    <property type="molecule type" value="Genomic_DNA"/>
</dbReference>
<dbReference type="PANTHER" id="PTHR21666">
    <property type="entry name" value="PEPTIDASE-RELATED"/>
    <property type="match status" value="1"/>
</dbReference>
<comment type="caution">
    <text evidence="3">The sequence shown here is derived from an EMBL/GenBank/DDBJ whole genome shotgun (WGS) entry which is preliminary data.</text>
</comment>
<reference evidence="3" key="2">
    <citation type="journal article" date="2021" name="PeerJ">
        <title>Extensive microbial diversity within the chicken gut microbiome revealed by metagenomics and culture.</title>
        <authorList>
            <person name="Gilroy R."/>
            <person name="Ravi A."/>
            <person name="Getino M."/>
            <person name="Pursley I."/>
            <person name="Horton D.L."/>
            <person name="Alikhan N.F."/>
            <person name="Baker D."/>
            <person name="Gharbi K."/>
            <person name="Hall N."/>
            <person name="Watson M."/>
            <person name="Adriaenssens E.M."/>
            <person name="Foster-Nyarko E."/>
            <person name="Jarju S."/>
            <person name="Secka A."/>
            <person name="Antonio M."/>
            <person name="Oren A."/>
            <person name="Chaudhuri R.R."/>
            <person name="La Ragione R."/>
            <person name="Hildebrand F."/>
            <person name="Pallen M.J."/>
        </authorList>
    </citation>
    <scope>NUCLEOTIDE SEQUENCE</scope>
    <source>
        <strain evidence="3">ChiSxjej2B14-8506</strain>
    </source>
</reference>
<dbReference type="Pfam" id="PF01551">
    <property type="entry name" value="Peptidase_M23"/>
    <property type="match status" value="1"/>
</dbReference>